<gene>
    <name evidence="2" type="ORF">L7E55_15000</name>
</gene>
<dbReference type="Proteomes" id="UP001154312">
    <property type="component" value="Unassembled WGS sequence"/>
</dbReference>
<evidence type="ECO:0000313" key="3">
    <source>
        <dbReference type="Proteomes" id="UP001154312"/>
    </source>
</evidence>
<dbReference type="Pfam" id="PF03551">
    <property type="entry name" value="PadR"/>
    <property type="match status" value="1"/>
</dbReference>
<dbReference type="SUPFAM" id="SSF46785">
    <property type="entry name" value="Winged helix' DNA-binding domain"/>
    <property type="match status" value="1"/>
</dbReference>
<dbReference type="InterPro" id="IPR036388">
    <property type="entry name" value="WH-like_DNA-bd_sf"/>
</dbReference>
<feature type="domain" description="Transcription regulator PadR N-terminal" evidence="1">
    <location>
        <begin position="25"/>
        <end position="96"/>
    </location>
</feature>
<protein>
    <submittedName>
        <fullName evidence="2">PadR family transcriptional regulator</fullName>
    </submittedName>
</protein>
<dbReference type="InterPro" id="IPR036390">
    <property type="entry name" value="WH_DNA-bd_sf"/>
</dbReference>
<proteinExistence type="predicted"/>
<organism evidence="2 3">
    <name type="scientific">Pelotomaculum isophthalicicum JI</name>
    <dbReference type="NCBI Taxonomy" id="947010"/>
    <lineage>
        <taxon>Bacteria</taxon>
        <taxon>Bacillati</taxon>
        <taxon>Bacillota</taxon>
        <taxon>Clostridia</taxon>
        <taxon>Eubacteriales</taxon>
        <taxon>Desulfotomaculaceae</taxon>
        <taxon>Pelotomaculum</taxon>
    </lineage>
</organism>
<dbReference type="RefSeq" id="WP_277445136.1">
    <property type="nucleotide sequence ID" value="NZ_JAKOAV010000037.1"/>
</dbReference>
<evidence type="ECO:0000259" key="1">
    <source>
        <dbReference type="Pfam" id="PF03551"/>
    </source>
</evidence>
<accession>A0A9X4JWL8</accession>
<name>A0A9X4JWL8_9FIRM</name>
<dbReference type="Gene3D" id="1.10.10.10">
    <property type="entry name" value="Winged helix-like DNA-binding domain superfamily/Winged helix DNA-binding domain"/>
    <property type="match status" value="1"/>
</dbReference>
<dbReference type="EMBL" id="JAKOAV010000037">
    <property type="protein sequence ID" value="MDF9409642.1"/>
    <property type="molecule type" value="Genomic_DNA"/>
</dbReference>
<reference evidence="2" key="1">
    <citation type="submission" date="2022-02" db="EMBL/GenBank/DDBJ databases">
        <authorList>
            <person name="Leng L."/>
        </authorList>
    </citation>
    <scope>NUCLEOTIDE SEQUENCE</scope>
    <source>
        <strain evidence="2">JI</strain>
    </source>
</reference>
<sequence length="116" mass="13242">MIHIKYESQEYWESLIKMSLSRFFILLVLHRQPLHGYEITKQVSCLTNGCCAPTEGSLYPVLREFTDNGLVELTTQVVSGRERKIYTLTPTGENAYQVAAQAWGVTANYILEAIRQ</sequence>
<dbReference type="InterPro" id="IPR005149">
    <property type="entry name" value="Tscrpt_reg_PadR_N"/>
</dbReference>
<comment type="caution">
    <text evidence="2">The sequence shown here is derived from an EMBL/GenBank/DDBJ whole genome shotgun (WGS) entry which is preliminary data.</text>
</comment>
<dbReference type="PANTHER" id="PTHR33169:SF14">
    <property type="entry name" value="TRANSCRIPTIONAL REGULATOR RV3488"/>
    <property type="match status" value="1"/>
</dbReference>
<dbReference type="PANTHER" id="PTHR33169">
    <property type="entry name" value="PADR-FAMILY TRANSCRIPTIONAL REGULATOR"/>
    <property type="match status" value="1"/>
</dbReference>
<evidence type="ECO:0000313" key="2">
    <source>
        <dbReference type="EMBL" id="MDF9409642.1"/>
    </source>
</evidence>
<keyword evidence="3" id="KW-1185">Reference proteome</keyword>
<dbReference type="AlphaFoldDB" id="A0A9X4JWL8"/>
<dbReference type="InterPro" id="IPR052509">
    <property type="entry name" value="Metal_resp_DNA-bind_regulator"/>
</dbReference>